<reference evidence="1 2" key="1">
    <citation type="submission" date="2019-05" db="EMBL/GenBank/DDBJ databases">
        <title>Another draft genome of Portunus trituberculatus and its Hox gene families provides insights of decapod evolution.</title>
        <authorList>
            <person name="Jeong J.-H."/>
            <person name="Song I."/>
            <person name="Kim S."/>
            <person name="Choi T."/>
            <person name="Kim D."/>
            <person name="Ryu S."/>
            <person name="Kim W."/>
        </authorList>
    </citation>
    <scope>NUCLEOTIDE SEQUENCE [LARGE SCALE GENOMIC DNA]</scope>
    <source>
        <tissue evidence="1">Muscle</tissue>
    </source>
</reference>
<accession>A0A5B7HVX5</accession>
<dbReference type="AlphaFoldDB" id="A0A5B7HVX5"/>
<sequence length="110" mass="12670">MAEFRAILRGVGHLGELELMEEFPRHRCFQVRKDPFLEDTEGKFVQRFRLSKEATLALLTRIEHLLPASANSRGCRIPPKLQLLVTLRYYATGDFQLTMGDCCDMSQLII</sequence>
<dbReference type="OrthoDB" id="6364049at2759"/>
<dbReference type="Proteomes" id="UP000324222">
    <property type="component" value="Unassembled WGS sequence"/>
</dbReference>
<keyword evidence="2" id="KW-1185">Reference proteome</keyword>
<evidence type="ECO:0000313" key="2">
    <source>
        <dbReference type="Proteomes" id="UP000324222"/>
    </source>
</evidence>
<comment type="caution">
    <text evidence="1">The sequence shown here is derived from an EMBL/GenBank/DDBJ whole genome shotgun (WGS) entry which is preliminary data.</text>
</comment>
<evidence type="ECO:0000313" key="1">
    <source>
        <dbReference type="EMBL" id="MPC76630.1"/>
    </source>
</evidence>
<protein>
    <recommendedName>
        <fullName evidence="3">Nuclease HARBI1</fullName>
    </recommendedName>
</protein>
<dbReference type="EMBL" id="VSRR010043805">
    <property type="protein sequence ID" value="MPC76630.1"/>
    <property type="molecule type" value="Genomic_DNA"/>
</dbReference>
<evidence type="ECO:0008006" key="3">
    <source>
        <dbReference type="Google" id="ProtNLM"/>
    </source>
</evidence>
<name>A0A5B7HVX5_PORTR</name>
<proteinExistence type="predicted"/>
<gene>
    <name evidence="1" type="ORF">E2C01_071047</name>
</gene>
<organism evidence="1 2">
    <name type="scientific">Portunus trituberculatus</name>
    <name type="common">Swimming crab</name>
    <name type="synonym">Neptunus trituberculatus</name>
    <dbReference type="NCBI Taxonomy" id="210409"/>
    <lineage>
        <taxon>Eukaryota</taxon>
        <taxon>Metazoa</taxon>
        <taxon>Ecdysozoa</taxon>
        <taxon>Arthropoda</taxon>
        <taxon>Crustacea</taxon>
        <taxon>Multicrustacea</taxon>
        <taxon>Malacostraca</taxon>
        <taxon>Eumalacostraca</taxon>
        <taxon>Eucarida</taxon>
        <taxon>Decapoda</taxon>
        <taxon>Pleocyemata</taxon>
        <taxon>Brachyura</taxon>
        <taxon>Eubrachyura</taxon>
        <taxon>Portunoidea</taxon>
        <taxon>Portunidae</taxon>
        <taxon>Portuninae</taxon>
        <taxon>Portunus</taxon>
    </lineage>
</organism>